<evidence type="ECO:0000313" key="9">
    <source>
        <dbReference type="Proteomes" id="UP000013827"/>
    </source>
</evidence>
<reference evidence="9" key="1">
    <citation type="journal article" date="2013" name="Nature">
        <title>Pan genome of the phytoplankton Emiliania underpins its global distribution.</title>
        <authorList>
            <person name="Read B.A."/>
            <person name="Kegel J."/>
            <person name="Klute M.J."/>
            <person name="Kuo A."/>
            <person name="Lefebvre S.C."/>
            <person name="Maumus F."/>
            <person name="Mayer C."/>
            <person name="Miller J."/>
            <person name="Monier A."/>
            <person name="Salamov A."/>
            <person name="Young J."/>
            <person name="Aguilar M."/>
            <person name="Claverie J.M."/>
            <person name="Frickenhaus S."/>
            <person name="Gonzalez K."/>
            <person name="Herman E.K."/>
            <person name="Lin Y.C."/>
            <person name="Napier J."/>
            <person name="Ogata H."/>
            <person name="Sarno A.F."/>
            <person name="Shmutz J."/>
            <person name="Schroeder D."/>
            <person name="de Vargas C."/>
            <person name="Verret F."/>
            <person name="von Dassow P."/>
            <person name="Valentin K."/>
            <person name="Van de Peer Y."/>
            <person name="Wheeler G."/>
            <person name="Dacks J.B."/>
            <person name="Delwiche C.F."/>
            <person name="Dyhrman S.T."/>
            <person name="Glockner G."/>
            <person name="John U."/>
            <person name="Richards T."/>
            <person name="Worden A.Z."/>
            <person name="Zhang X."/>
            <person name="Grigoriev I.V."/>
            <person name="Allen A.E."/>
            <person name="Bidle K."/>
            <person name="Borodovsky M."/>
            <person name="Bowler C."/>
            <person name="Brownlee C."/>
            <person name="Cock J.M."/>
            <person name="Elias M."/>
            <person name="Gladyshev V.N."/>
            <person name="Groth M."/>
            <person name="Guda C."/>
            <person name="Hadaegh A."/>
            <person name="Iglesias-Rodriguez M.D."/>
            <person name="Jenkins J."/>
            <person name="Jones B.M."/>
            <person name="Lawson T."/>
            <person name="Leese F."/>
            <person name="Lindquist E."/>
            <person name="Lobanov A."/>
            <person name="Lomsadze A."/>
            <person name="Malik S.B."/>
            <person name="Marsh M.E."/>
            <person name="Mackinder L."/>
            <person name="Mock T."/>
            <person name="Mueller-Roeber B."/>
            <person name="Pagarete A."/>
            <person name="Parker M."/>
            <person name="Probert I."/>
            <person name="Quesneville H."/>
            <person name="Raines C."/>
            <person name="Rensing S.A."/>
            <person name="Riano-Pachon D.M."/>
            <person name="Richier S."/>
            <person name="Rokitta S."/>
            <person name="Shiraiwa Y."/>
            <person name="Soanes D.M."/>
            <person name="van der Giezen M."/>
            <person name="Wahlund T.M."/>
            <person name="Williams B."/>
            <person name="Wilson W."/>
            <person name="Wolfe G."/>
            <person name="Wurch L.L."/>
        </authorList>
    </citation>
    <scope>NUCLEOTIDE SEQUENCE</scope>
</reference>
<dbReference type="eggNOG" id="KOG1441">
    <property type="taxonomic scope" value="Eukaryota"/>
</dbReference>
<comment type="subcellular location">
    <subcellularLocation>
        <location evidence="1">Membrane</location>
        <topology evidence="1">Multi-pass membrane protein</topology>
    </subcellularLocation>
</comment>
<evidence type="ECO:0000259" key="7">
    <source>
        <dbReference type="Pfam" id="PF03151"/>
    </source>
</evidence>
<dbReference type="Proteomes" id="UP000013827">
    <property type="component" value="Unassembled WGS sequence"/>
</dbReference>
<feature type="chain" id="PRO_5044272814" description="Sugar phosphate transporter domain-containing protein" evidence="6">
    <location>
        <begin position="19"/>
        <end position="409"/>
    </location>
</feature>
<evidence type="ECO:0000256" key="3">
    <source>
        <dbReference type="ARBA" id="ARBA00022989"/>
    </source>
</evidence>
<feature type="domain" description="Sugar phosphate transporter" evidence="7">
    <location>
        <begin position="225"/>
        <end position="347"/>
    </location>
</feature>
<evidence type="ECO:0000256" key="6">
    <source>
        <dbReference type="SAM" id="SignalP"/>
    </source>
</evidence>
<organism evidence="8 9">
    <name type="scientific">Emiliania huxleyi (strain CCMP1516)</name>
    <dbReference type="NCBI Taxonomy" id="280463"/>
    <lineage>
        <taxon>Eukaryota</taxon>
        <taxon>Haptista</taxon>
        <taxon>Haptophyta</taxon>
        <taxon>Prymnesiophyceae</taxon>
        <taxon>Isochrysidales</taxon>
        <taxon>Noelaerhabdaceae</taxon>
        <taxon>Emiliania</taxon>
    </lineage>
</organism>
<reference evidence="8" key="2">
    <citation type="submission" date="2024-10" db="UniProtKB">
        <authorList>
            <consortium name="EnsemblProtists"/>
        </authorList>
    </citation>
    <scope>IDENTIFICATION</scope>
</reference>
<dbReference type="InterPro" id="IPR037185">
    <property type="entry name" value="EmrE-like"/>
</dbReference>
<dbReference type="EnsemblProtists" id="EOD35375">
    <property type="protein sequence ID" value="EOD35375"/>
    <property type="gene ID" value="EMIHUDRAFT_98406"/>
</dbReference>
<keyword evidence="4" id="KW-0472">Membrane</keyword>
<dbReference type="GeneID" id="17280645"/>
<dbReference type="Pfam" id="PF03151">
    <property type="entry name" value="TPT"/>
    <property type="match status" value="2"/>
</dbReference>
<dbReference type="RefSeq" id="XP_005787804.1">
    <property type="nucleotide sequence ID" value="XM_005787747.1"/>
</dbReference>
<feature type="signal peptide" evidence="6">
    <location>
        <begin position="1"/>
        <end position="18"/>
    </location>
</feature>
<accession>A0A0D3KHZ0</accession>
<dbReference type="AlphaFoldDB" id="A0A0D3KHZ0"/>
<feature type="region of interest" description="Disordered" evidence="5">
    <location>
        <begin position="210"/>
        <end position="230"/>
    </location>
</feature>
<keyword evidence="3" id="KW-1133">Transmembrane helix</keyword>
<sequence>MPALAALLVASAAWRVTPSPPLSPQSPHRRLPQPLSTLATAPTIVRDVTPLRRRHLAELARGDLSAARFLRDAADSTSEVYGLVNEKVAVSGLVASFFWLSGARAPPRVSSAALRTLLPIGRHPLALAVLFHAVGHLAGVFATAVVKSAGPVWACLLSGLLLRQGSSRRVWLSLLPIVGGVALASAQELSFVWAAFLASAASDVALAPRDTLPRRRPPGMSATRPSSARQALRNVLSKKSMDGPQAENMSPPNTFYLFTLLSVLWSLPLTLGLEARGAARVCSRLLFTAYTEVQFQALDSVSPVTHAVGNTMRRVVIMLVCIAVFRTPVSLLGGVGSAIAIAGSYAYAAAKTAEKLQAGAAAAAERAAGEGEGAGEAAGAAPGRGVGGGRVDHPLLPLLRALGRTGLCG</sequence>
<dbReference type="SUPFAM" id="SSF103481">
    <property type="entry name" value="Multidrug resistance efflux transporter EmrE"/>
    <property type="match status" value="1"/>
</dbReference>
<dbReference type="PaxDb" id="2903-EOD35375"/>
<name>A0A0D3KHZ0_EMIH1</name>
<dbReference type="InterPro" id="IPR004853">
    <property type="entry name" value="Sugar_P_trans_dom"/>
</dbReference>
<protein>
    <recommendedName>
        <fullName evidence="7">Sugar phosphate transporter domain-containing protein</fullName>
    </recommendedName>
</protein>
<dbReference type="InterPro" id="IPR050186">
    <property type="entry name" value="TPT_transporter"/>
</dbReference>
<evidence type="ECO:0000256" key="4">
    <source>
        <dbReference type="ARBA" id="ARBA00023136"/>
    </source>
</evidence>
<keyword evidence="2" id="KW-0812">Transmembrane</keyword>
<keyword evidence="9" id="KW-1185">Reference proteome</keyword>
<proteinExistence type="predicted"/>
<dbReference type="HOGENOM" id="CLU_673430_0_0_1"/>
<dbReference type="KEGG" id="ehx:EMIHUDRAFT_98406"/>
<evidence type="ECO:0000313" key="8">
    <source>
        <dbReference type="EnsemblProtists" id="EOD35375"/>
    </source>
</evidence>
<evidence type="ECO:0000256" key="2">
    <source>
        <dbReference type="ARBA" id="ARBA00022692"/>
    </source>
</evidence>
<keyword evidence="6" id="KW-0732">Signal</keyword>
<evidence type="ECO:0000256" key="1">
    <source>
        <dbReference type="ARBA" id="ARBA00004141"/>
    </source>
</evidence>
<evidence type="ECO:0000256" key="5">
    <source>
        <dbReference type="SAM" id="MobiDB-lite"/>
    </source>
</evidence>
<dbReference type="GO" id="GO:0016020">
    <property type="term" value="C:membrane"/>
    <property type="evidence" value="ECO:0007669"/>
    <property type="project" value="UniProtKB-SubCell"/>
</dbReference>
<feature type="domain" description="Sugar phosphate transporter" evidence="7">
    <location>
        <begin position="89"/>
        <end position="210"/>
    </location>
</feature>
<dbReference type="PANTHER" id="PTHR11132">
    <property type="entry name" value="SOLUTE CARRIER FAMILY 35"/>
    <property type="match status" value="1"/>
</dbReference>